<reference evidence="2 3" key="1">
    <citation type="submission" date="2018-07" db="EMBL/GenBank/DDBJ databases">
        <title>Dyadobacter roseus sp. nov., isolated from rose rhizosphere soil.</title>
        <authorList>
            <person name="Chen L."/>
        </authorList>
    </citation>
    <scope>NUCLEOTIDE SEQUENCE [LARGE SCALE GENOMIC DNA]</scope>
    <source>
        <strain evidence="2 3">RS19</strain>
    </source>
</reference>
<feature type="transmembrane region" description="Helical" evidence="1">
    <location>
        <begin position="63"/>
        <end position="87"/>
    </location>
</feature>
<name>A0A3D8Y7V8_9BACT</name>
<feature type="transmembrane region" description="Helical" evidence="1">
    <location>
        <begin position="40"/>
        <end position="57"/>
    </location>
</feature>
<dbReference type="AlphaFoldDB" id="A0A3D8Y7V8"/>
<keyword evidence="3" id="KW-1185">Reference proteome</keyword>
<comment type="caution">
    <text evidence="2">The sequence shown here is derived from an EMBL/GenBank/DDBJ whole genome shotgun (WGS) entry which is preliminary data.</text>
</comment>
<feature type="transmembrane region" description="Helical" evidence="1">
    <location>
        <begin position="183"/>
        <end position="202"/>
    </location>
</feature>
<keyword evidence="1" id="KW-1133">Transmembrane helix</keyword>
<feature type="transmembrane region" description="Helical" evidence="1">
    <location>
        <begin position="209"/>
        <end position="229"/>
    </location>
</feature>
<keyword evidence="1" id="KW-0472">Membrane</keyword>
<gene>
    <name evidence="2" type="ORF">DSL64_18080</name>
</gene>
<proteinExistence type="predicted"/>
<evidence type="ECO:0000313" key="3">
    <source>
        <dbReference type="Proteomes" id="UP000256373"/>
    </source>
</evidence>
<feature type="transmembrane region" description="Helical" evidence="1">
    <location>
        <begin position="144"/>
        <end position="177"/>
    </location>
</feature>
<accession>A0A3D8Y7V8</accession>
<feature type="transmembrane region" description="Helical" evidence="1">
    <location>
        <begin position="287"/>
        <end position="305"/>
    </location>
</feature>
<feature type="transmembrane region" description="Helical" evidence="1">
    <location>
        <begin position="94"/>
        <end position="114"/>
    </location>
</feature>
<feature type="transmembrane region" description="Helical" evidence="1">
    <location>
        <begin position="261"/>
        <end position="281"/>
    </location>
</feature>
<dbReference type="EMBL" id="QNUL01000016">
    <property type="protein sequence ID" value="REA59237.1"/>
    <property type="molecule type" value="Genomic_DNA"/>
</dbReference>
<keyword evidence="1" id="KW-0812">Transmembrane</keyword>
<evidence type="ECO:0000313" key="2">
    <source>
        <dbReference type="EMBL" id="REA59237.1"/>
    </source>
</evidence>
<sequence>MPDISGSETSAILPIQRLSDGLPIYTDPEEPTFLMTQYTPIYFVIGSFFVNLLGFEGHEVHKIFLLSRLISITFTLLACAVVWYVLYKRTNKNVLLSSLATFFIYQVLAFWFLTSSRPDSLLVLSFSLFVCSAFKALDQKNDKSLWWIAAIFFAVTSFFIKQSGAIHAISLGLFLIYTKQWKIFLKVLGFGILFFTAYLFVLPTSSMDVFFTNIIGGVANSVSWGWFYDWTLEKLLLQFAPLLAINFAIAGISLTRRDNLYYQFLAICSILLFILSSSAAFKVGAGVGYFQTYLVASVILITMFIHEKKDEFQLKNILNISVVNTYLVLVAVHCILFVYDRYTKSNLNFFTAQYIEQRDIARFLSEEKNLKDSEYVYICQPDNFNGYYLNHFLYKNSLVPFPDIVYLADKNKTFDFKELNKLVATNRIKYVVSEKHKEPVTILGQPFTKLNKIYSTERLDVYQGY</sequence>
<organism evidence="2 3">
    <name type="scientific">Dyadobacter luteus</name>
    <dbReference type="NCBI Taxonomy" id="2259619"/>
    <lineage>
        <taxon>Bacteria</taxon>
        <taxon>Pseudomonadati</taxon>
        <taxon>Bacteroidota</taxon>
        <taxon>Cytophagia</taxon>
        <taxon>Cytophagales</taxon>
        <taxon>Spirosomataceae</taxon>
        <taxon>Dyadobacter</taxon>
    </lineage>
</organism>
<feature type="transmembrane region" description="Helical" evidence="1">
    <location>
        <begin position="317"/>
        <end position="339"/>
    </location>
</feature>
<evidence type="ECO:0000256" key="1">
    <source>
        <dbReference type="SAM" id="Phobius"/>
    </source>
</evidence>
<dbReference type="Proteomes" id="UP000256373">
    <property type="component" value="Unassembled WGS sequence"/>
</dbReference>
<feature type="transmembrane region" description="Helical" evidence="1">
    <location>
        <begin position="235"/>
        <end position="254"/>
    </location>
</feature>
<protein>
    <submittedName>
        <fullName evidence="2">Uncharacterized protein</fullName>
    </submittedName>
</protein>